<feature type="non-terminal residue" evidence="2">
    <location>
        <position position="73"/>
    </location>
</feature>
<dbReference type="AlphaFoldDB" id="X0XB16"/>
<organism evidence="2">
    <name type="scientific">marine sediment metagenome</name>
    <dbReference type="NCBI Taxonomy" id="412755"/>
    <lineage>
        <taxon>unclassified sequences</taxon>
        <taxon>metagenomes</taxon>
        <taxon>ecological metagenomes</taxon>
    </lineage>
</organism>
<name>X0XB16_9ZZZZ</name>
<evidence type="ECO:0000313" key="2">
    <source>
        <dbReference type="EMBL" id="GAG32602.1"/>
    </source>
</evidence>
<accession>X0XB16</accession>
<dbReference type="EMBL" id="BARS01046755">
    <property type="protein sequence ID" value="GAG32602.1"/>
    <property type="molecule type" value="Genomic_DNA"/>
</dbReference>
<feature type="region of interest" description="Disordered" evidence="1">
    <location>
        <begin position="1"/>
        <end position="22"/>
    </location>
</feature>
<comment type="caution">
    <text evidence="2">The sequence shown here is derived from an EMBL/GenBank/DDBJ whole genome shotgun (WGS) entry which is preliminary data.</text>
</comment>
<sequence>MKKYHPADGSSQWKGDKGDDGRQFKEIPVRCICSCNEESHYNADKDGKNRRPQTGYEGVKERPLNENASICLY</sequence>
<protein>
    <submittedName>
        <fullName evidence="2">Uncharacterized protein</fullName>
    </submittedName>
</protein>
<proteinExistence type="predicted"/>
<evidence type="ECO:0000256" key="1">
    <source>
        <dbReference type="SAM" id="MobiDB-lite"/>
    </source>
</evidence>
<gene>
    <name evidence="2" type="ORF">S01H1_70323</name>
</gene>
<reference evidence="2" key="1">
    <citation type="journal article" date="2014" name="Front. Microbiol.">
        <title>High frequency of phylogenetically diverse reductive dehalogenase-homologous genes in deep subseafloor sedimentary metagenomes.</title>
        <authorList>
            <person name="Kawai M."/>
            <person name="Futagami T."/>
            <person name="Toyoda A."/>
            <person name="Takaki Y."/>
            <person name="Nishi S."/>
            <person name="Hori S."/>
            <person name="Arai W."/>
            <person name="Tsubouchi T."/>
            <person name="Morono Y."/>
            <person name="Uchiyama I."/>
            <person name="Ito T."/>
            <person name="Fujiyama A."/>
            <person name="Inagaki F."/>
            <person name="Takami H."/>
        </authorList>
    </citation>
    <scope>NUCLEOTIDE SEQUENCE</scope>
    <source>
        <strain evidence="2">Expedition CK06-06</strain>
    </source>
</reference>